<evidence type="ECO:0000256" key="14">
    <source>
        <dbReference type="PROSITE-ProRule" id="PRU00560"/>
    </source>
</evidence>
<dbReference type="GO" id="GO:0008408">
    <property type="term" value="F:3'-5' exonuclease activity"/>
    <property type="evidence" value="ECO:0007669"/>
    <property type="project" value="UniProtKB-UniRule"/>
</dbReference>
<protein>
    <recommendedName>
        <fullName evidence="13">ATP-dependent helicase/nuclease subunit A</fullName>
        <ecNumber evidence="13">3.1.-.-</ecNumber>
        <ecNumber evidence="13">5.6.2.4</ecNumber>
    </recommendedName>
    <alternativeName>
        <fullName evidence="13">ATP-dependent helicase/nuclease AddA</fullName>
    </alternativeName>
    <alternativeName>
        <fullName evidence="13">DNA 3'-5' helicase AddA</fullName>
    </alternativeName>
</protein>
<comment type="similarity">
    <text evidence="13">Belongs to the helicase family. AddA subfamily.</text>
</comment>
<evidence type="ECO:0000256" key="11">
    <source>
        <dbReference type="ARBA" id="ARBA00034617"/>
    </source>
</evidence>
<dbReference type="EC" id="5.6.2.4" evidence="13"/>
<dbReference type="InterPro" id="IPR038726">
    <property type="entry name" value="PDDEXK_AddAB-type"/>
</dbReference>
<reference evidence="17" key="1">
    <citation type="journal article" date="2021" name="PeerJ">
        <title>Extensive microbial diversity within the chicken gut microbiome revealed by metagenomics and culture.</title>
        <authorList>
            <person name="Gilroy R."/>
            <person name="Ravi A."/>
            <person name="Getino M."/>
            <person name="Pursley I."/>
            <person name="Horton D.L."/>
            <person name="Alikhan N.F."/>
            <person name="Baker D."/>
            <person name="Gharbi K."/>
            <person name="Hall N."/>
            <person name="Watson M."/>
            <person name="Adriaenssens E.M."/>
            <person name="Foster-Nyarko E."/>
            <person name="Jarju S."/>
            <person name="Secka A."/>
            <person name="Antonio M."/>
            <person name="Oren A."/>
            <person name="Chaudhuri R.R."/>
            <person name="La Ragione R."/>
            <person name="Hildebrand F."/>
            <person name="Pallen M.J."/>
        </authorList>
    </citation>
    <scope>NUCLEOTIDE SEQUENCE</scope>
    <source>
        <strain evidence="17">CHK183-5548</strain>
    </source>
</reference>
<dbReference type="SUPFAM" id="SSF52540">
    <property type="entry name" value="P-loop containing nucleoside triphosphate hydrolases"/>
    <property type="match status" value="1"/>
</dbReference>
<evidence type="ECO:0000256" key="2">
    <source>
        <dbReference type="ARBA" id="ARBA00022741"/>
    </source>
</evidence>
<dbReference type="Pfam" id="PF13361">
    <property type="entry name" value="UvrD_C"/>
    <property type="match status" value="1"/>
</dbReference>
<comment type="subunit">
    <text evidence="13">Heterodimer of AddA and AddB/RexB.</text>
</comment>
<dbReference type="Pfam" id="PF12705">
    <property type="entry name" value="PDDEXK_1"/>
    <property type="match status" value="1"/>
</dbReference>
<dbReference type="PROSITE" id="PS51198">
    <property type="entry name" value="UVRD_HELICASE_ATP_BIND"/>
    <property type="match status" value="1"/>
</dbReference>
<evidence type="ECO:0000259" key="15">
    <source>
        <dbReference type="PROSITE" id="PS51198"/>
    </source>
</evidence>
<evidence type="ECO:0000313" key="17">
    <source>
        <dbReference type="EMBL" id="HJC48246.1"/>
    </source>
</evidence>
<evidence type="ECO:0000256" key="6">
    <source>
        <dbReference type="ARBA" id="ARBA00022839"/>
    </source>
</evidence>
<keyword evidence="8 13" id="KW-0238">DNA-binding</keyword>
<dbReference type="HAMAP" id="MF_01451">
    <property type="entry name" value="AddA"/>
    <property type="match status" value="1"/>
</dbReference>
<dbReference type="InterPro" id="IPR014016">
    <property type="entry name" value="UvrD-like_ATP-bd"/>
</dbReference>
<keyword evidence="2 13" id="KW-0547">Nucleotide-binding</keyword>
<evidence type="ECO:0000256" key="5">
    <source>
        <dbReference type="ARBA" id="ARBA00022806"/>
    </source>
</evidence>
<dbReference type="EC" id="3.1.-.-" evidence="13"/>
<evidence type="ECO:0000256" key="8">
    <source>
        <dbReference type="ARBA" id="ARBA00023125"/>
    </source>
</evidence>
<dbReference type="PROSITE" id="PS51217">
    <property type="entry name" value="UVRD_HELICASE_CTER"/>
    <property type="match status" value="1"/>
</dbReference>
<keyword evidence="5 13" id="KW-0347">Helicase</keyword>
<evidence type="ECO:0000256" key="7">
    <source>
        <dbReference type="ARBA" id="ARBA00022840"/>
    </source>
</evidence>
<feature type="domain" description="UvrD-like helicase C-terminal" evidence="16">
    <location>
        <begin position="506"/>
        <end position="810"/>
    </location>
</feature>
<dbReference type="PANTHER" id="PTHR11070:SF48">
    <property type="entry name" value="ATP-DEPENDENT HELICASE_NUCLEASE SUBUNIT A"/>
    <property type="match status" value="1"/>
</dbReference>
<keyword evidence="9 13" id="KW-0234">DNA repair</keyword>
<keyword evidence="1 13" id="KW-0540">Nuclease</keyword>
<keyword evidence="6 13" id="KW-0269">Exonuclease</keyword>
<evidence type="ECO:0000313" key="18">
    <source>
        <dbReference type="Proteomes" id="UP000823883"/>
    </source>
</evidence>
<keyword evidence="7 13" id="KW-0067">ATP-binding</keyword>
<evidence type="ECO:0000256" key="12">
    <source>
        <dbReference type="ARBA" id="ARBA00048988"/>
    </source>
</evidence>
<keyword evidence="4 13" id="KW-0378">Hydrolase</keyword>
<dbReference type="SUPFAM" id="SSF52980">
    <property type="entry name" value="Restriction endonuclease-like"/>
    <property type="match status" value="1"/>
</dbReference>
<dbReference type="EMBL" id="DWWL01000059">
    <property type="protein sequence ID" value="HJC48246.1"/>
    <property type="molecule type" value="Genomic_DNA"/>
</dbReference>
<sequence length="1213" mass="138569">MAIAWTEKQEQVITSRNRNLLVSAAAGSGKTAVLVERIVRMITEGEKPLDIDQLLVMTFTNAAAAEMRERVAAAIEKRLEDHPEDEHLQMQAALVQQAQITTIDSFCLNVIRNHFDALEIDPAFRIGDEGELILLQGEVMEQLLEDSYGSGRKEFTDFVDAYASGKGDYGISDLIMQVYAFSQSHPWPDQWFESSRKELDLLEAEGNEAPAWENSPWMKFLLTDIRSQMEELCWQMEEAVEICRELDGPEAYLPVMESNLSMLRGLCDTEDYRELKQKLTAADFGRLKAVRSDLVSKEKKAFAADLRDRAKKTVTKIRDSYFVQPEEEITDIMRLASPAVREVLRLAQEFSARYQEAKREKNIVDFNDLEHFALQALSENGEPSEAAKALSGQFEEILVDEYQDSNEVQETLIRLISRERLGTPNVFMVGDVKQSIYRFRLARPEIFMEKYDTYREEEGLYQKIDLHQNFRSRGSVLESVNQVFFRIMTKLLGGVSYTDEAALHEGAVFEPIPEEMEGERPGKTELLLLDIQEAAVKEMDEEHADYTEKEMEARLVAGQIRRMTDPKQGLIVWDKEQGKYRKACFGDMVILLRNTSGWAEVFTNVLMNEGIPAHADSKTGYFDTPEVETVLALLSILDNPMQDIPLAAVMKSAIGGLSDREMAQLVSLYKKKTAKGQDRGLYGAWKNCLEESSGGDQVLRDKLKALSGLVEELREKSRYLTVRELIHEVYLQTGYYDYVTALPGGDVRKANLDMLAERAAAYEKTSYRGLFHFVSYIRSLKKYDTDFGEAATAKEHSNTVKIMSIHKSKGLEFPIVFLSGLGKRFNKQDVRAKVLIDSDLGIGTDYIDLELRTRIPTIKKNVVKRKMELDVMGEELRILYVAMSRAKEKLVMTAADKNLEKTLEKWKEIPRRGRGLPFTLLSSAASYLDWLLMSLSGNEEGAIEVSVIPTGEILGREMLRQVERDSLKEKLLHFDGDRVYDPEQAEWVKRMFSFRYPFQADVGLHTKMTISELKQQGQMTDEAESLFIPTRPAFMGGSEEEKRGAFRGTAYHRTLELLDFSRMDSLEMVERGLDALTAEKHLTEEYRKLVRPWTLWDFFSSSLGKRMRAAAKSGRLHKEQQFVIGVPARELGQGDSEELVLIQGIIDAYLDEEDGLVLIDYKTDYLQPGEEKKLTDRYGTQLEYYRRALTQMTGRRVKETIIYSMTLQKEIRL</sequence>
<dbReference type="GO" id="GO:0003690">
    <property type="term" value="F:double-stranded DNA binding"/>
    <property type="evidence" value="ECO:0007669"/>
    <property type="project" value="UniProtKB-UniRule"/>
</dbReference>
<evidence type="ECO:0000256" key="4">
    <source>
        <dbReference type="ARBA" id="ARBA00022801"/>
    </source>
</evidence>
<dbReference type="InterPro" id="IPR000212">
    <property type="entry name" value="DNA_helicase_UvrD/REP"/>
</dbReference>
<feature type="binding site" evidence="14">
    <location>
        <begin position="24"/>
        <end position="31"/>
    </location>
    <ligand>
        <name>ATP</name>
        <dbReference type="ChEBI" id="CHEBI:30616"/>
    </ligand>
</feature>
<evidence type="ECO:0000259" key="16">
    <source>
        <dbReference type="PROSITE" id="PS51217"/>
    </source>
</evidence>
<dbReference type="NCBIfam" id="TIGR02785">
    <property type="entry name" value="addA_Gpos"/>
    <property type="match status" value="1"/>
</dbReference>
<dbReference type="GO" id="GO:0033202">
    <property type="term" value="C:DNA helicase complex"/>
    <property type="evidence" value="ECO:0007669"/>
    <property type="project" value="TreeGrafter"/>
</dbReference>
<dbReference type="PANTHER" id="PTHR11070">
    <property type="entry name" value="UVRD / RECB / PCRA DNA HELICASE FAMILY MEMBER"/>
    <property type="match status" value="1"/>
</dbReference>
<dbReference type="GO" id="GO:0000724">
    <property type="term" value="P:double-strand break repair via homologous recombination"/>
    <property type="evidence" value="ECO:0007669"/>
    <property type="project" value="UniProtKB-UniRule"/>
</dbReference>
<dbReference type="Pfam" id="PF00580">
    <property type="entry name" value="UvrD-helicase"/>
    <property type="match status" value="1"/>
</dbReference>
<evidence type="ECO:0000256" key="10">
    <source>
        <dbReference type="ARBA" id="ARBA00023235"/>
    </source>
</evidence>
<keyword evidence="3 13" id="KW-0227">DNA damage</keyword>
<dbReference type="AlphaFoldDB" id="A0A9D2PCF9"/>
<dbReference type="GO" id="GO:0005829">
    <property type="term" value="C:cytosol"/>
    <property type="evidence" value="ECO:0007669"/>
    <property type="project" value="TreeGrafter"/>
</dbReference>
<dbReference type="Gene3D" id="3.90.320.10">
    <property type="match status" value="1"/>
</dbReference>
<dbReference type="Proteomes" id="UP000823883">
    <property type="component" value="Unassembled WGS sequence"/>
</dbReference>
<keyword evidence="10 13" id="KW-0413">Isomerase</keyword>
<comment type="caution">
    <text evidence="17">The sequence shown here is derived from an EMBL/GenBank/DDBJ whole genome shotgun (WGS) entry which is preliminary data.</text>
</comment>
<comment type="cofactor">
    <cofactor evidence="13">
        <name>Mg(2+)</name>
        <dbReference type="ChEBI" id="CHEBI:18420"/>
    </cofactor>
</comment>
<dbReference type="InterPro" id="IPR011335">
    <property type="entry name" value="Restrct_endonuc-II-like"/>
</dbReference>
<evidence type="ECO:0000256" key="9">
    <source>
        <dbReference type="ARBA" id="ARBA00023204"/>
    </source>
</evidence>
<proteinExistence type="inferred from homology"/>
<dbReference type="InterPro" id="IPR014017">
    <property type="entry name" value="DNA_helicase_UvrD-like_C"/>
</dbReference>
<dbReference type="Gene3D" id="3.40.50.300">
    <property type="entry name" value="P-loop containing nucleotide triphosphate hydrolases"/>
    <property type="match status" value="4"/>
</dbReference>
<reference evidence="17" key="2">
    <citation type="submission" date="2021-04" db="EMBL/GenBank/DDBJ databases">
        <authorList>
            <person name="Gilroy R."/>
        </authorList>
    </citation>
    <scope>NUCLEOTIDE SEQUENCE</scope>
    <source>
        <strain evidence="17">CHK183-5548</strain>
    </source>
</reference>
<dbReference type="GO" id="GO:0043138">
    <property type="term" value="F:3'-5' DNA helicase activity"/>
    <property type="evidence" value="ECO:0007669"/>
    <property type="project" value="UniProtKB-UniRule"/>
</dbReference>
<name>A0A9D2PCF9_9FIRM</name>
<comment type="function">
    <text evidence="13">The heterodimer acts as both an ATP-dependent DNA helicase and an ATP-dependent, dual-direction single-stranded exonuclease. Recognizes the chi site generating a DNA molecule suitable for the initiation of homologous recombination. The AddA nuclease domain is required for chi fragment generation; this subunit has the helicase and 3' -&gt; 5' nuclease activities.</text>
</comment>
<gene>
    <name evidence="13 17" type="primary">addA</name>
    <name evidence="17" type="ORF">IAA04_09370</name>
</gene>
<dbReference type="InterPro" id="IPR014152">
    <property type="entry name" value="AddA"/>
</dbReference>
<evidence type="ECO:0000256" key="13">
    <source>
        <dbReference type="HAMAP-Rule" id="MF_01451"/>
    </source>
</evidence>
<evidence type="ECO:0000256" key="3">
    <source>
        <dbReference type="ARBA" id="ARBA00022763"/>
    </source>
</evidence>
<dbReference type="GO" id="GO:0005524">
    <property type="term" value="F:ATP binding"/>
    <property type="evidence" value="ECO:0007669"/>
    <property type="project" value="UniProtKB-UniRule"/>
</dbReference>
<dbReference type="FunFam" id="3.40.50.300:FF:001236">
    <property type="entry name" value="ATP-dependent helicase/nuclease subunit A"/>
    <property type="match status" value="1"/>
</dbReference>
<dbReference type="InterPro" id="IPR027417">
    <property type="entry name" value="P-loop_NTPase"/>
</dbReference>
<comment type="catalytic activity">
    <reaction evidence="12 13">
        <text>ATP + H2O = ADP + phosphate + H(+)</text>
        <dbReference type="Rhea" id="RHEA:13065"/>
        <dbReference type="ChEBI" id="CHEBI:15377"/>
        <dbReference type="ChEBI" id="CHEBI:15378"/>
        <dbReference type="ChEBI" id="CHEBI:30616"/>
        <dbReference type="ChEBI" id="CHEBI:43474"/>
        <dbReference type="ChEBI" id="CHEBI:456216"/>
        <dbReference type="EC" id="5.6.2.4"/>
    </reaction>
</comment>
<dbReference type="CDD" id="cd17932">
    <property type="entry name" value="DEXQc_UvrD"/>
    <property type="match status" value="1"/>
</dbReference>
<organism evidence="17 18">
    <name type="scientific">Candidatus Lachnoclostridium pullistercoris</name>
    <dbReference type="NCBI Taxonomy" id="2838632"/>
    <lineage>
        <taxon>Bacteria</taxon>
        <taxon>Bacillati</taxon>
        <taxon>Bacillota</taxon>
        <taxon>Clostridia</taxon>
        <taxon>Lachnospirales</taxon>
        <taxon>Lachnospiraceae</taxon>
    </lineage>
</organism>
<evidence type="ECO:0000256" key="1">
    <source>
        <dbReference type="ARBA" id="ARBA00022722"/>
    </source>
</evidence>
<dbReference type="InterPro" id="IPR011604">
    <property type="entry name" value="PDDEXK-like_dom_sf"/>
</dbReference>
<feature type="domain" description="UvrD-like helicase ATP-binding" evidence="15">
    <location>
        <begin position="3"/>
        <end position="473"/>
    </location>
</feature>
<comment type="catalytic activity">
    <reaction evidence="11 13">
        <text>Couples ATP hydrolysis with the unwinding of duplex DNA by translocating in the 3'-5' direction.</text>
        <dbReference type="EC" id="5.6.2.4"/>
    </reaction>
</comment>
<accession>A0A9D2PCF9</accession>